<organism evidence="1 2">
    <name type="scientific">Bacteroides faecis</name>
    <dbReference type="NCBI Taxonomy" id="674529"/>
    <lineage>
        <taxon>Bacteria</taxon>
        <taxon>Pseudomonadati</taxon>
        <taxon>Bacteroidota</taxon>
        <taxon>Bacteroidia</taxon>
        <taxon>Bacteroidales</taxon>
        <taxon>Bacteroidaceae</taxon>
        <taxon>Bacteroides</taxon>
    </lineage>
</organism>
<dbReference type="EMBL" id="JANUTS010000001">
    <property type="protein sequence ID" value="MCS2793806.1"/>
    <property type="molecule type" value="Genomic_DNA"/>
</dbReference>
<accession>A0AAW5NZV5</accession>
<evidence type="ECO:0000313" key="1">
    <source>
        <dbReference type="EMBL" id="MCS2793806.1"/>
    </source>
</evidence>
<gene>
    <name evidence="1" type="ORF">NXW97_17680</name>
</gene>
<comment type="caution">
    <text evidence="1">The sequence shown here is derived from an EMBL/GenBank/DDBJ whole genome shotgun (WGS) entry which is preliminary data.</text>
</comment>
<dbReference type="AlphaFoldDB" id="A0AAW5NZV5"/>
<protein>
    <submittedName>
        <fullName evidence="1">Helix-turn-helix domain-containing protein</fullName>
    </submittedName>
</protein>
<dbReference type="SUPFAM" id="SSF46955">
    <property type="entry name" value="Putative DNA-binding domain"/>
    <property type="match status" value="1"/>
</dbReference>
<dbReference type="InterPro" id="IPR009061">
    <property type="entry name" value="DNA-bd_dom_put_sf"/>
</dbReference>
<dbReference type="RefSeq" id="WP_258990659.1">
    <property type="nucleotide sequence ID" value="NZ_JANUTS010000001.1"/>
</dbReference>
<proteinExistence type="predicted"/>
<name>A0AAW5NZV5_9BACE</name>
<reference evidence="1" key="1">
    <citation type="submission" date="2022-08" db="EMBL/GenBank/DDBJ databases">
        <title>Genome Sequencing of Bacteroides fragilis Group Isolates with Nanopore Technology.</title>
        <authorList>
            <person name="Tisza M.J."/>
            <person name="Smith D."/>
            <person name="Dekker J.P."/>
        </authorList>
    </citation>
    <scope>NUCLEOTIDE SEQUENCE</scope>
    <source>
        <strain evidence="1">BFG-351</strain>
    </source>
</reference>
<evidence type="ECO:0000313" key="2">
    <source>
        <dbReference type="Proteomes" id="UP001204548"/>
    </source>
</evidence>
<sequence length="81" mass="9303">MMIQRLFNEIVPEQTYSISRAARYLGVHRCTLYDYIHNPDNPLPFIKVAETGKLRFYGSDLIAYKTAGLPKKGRKRKNGNG</sequence>
<dbReference type="Proteomes" id="UP001204548">
    <property type="component" value="Unassembled WGS sequence"/>
</dbReference>